<gene>
    <name evidence="3" type="ORF">Lsai_1823</name>
</gene>
<reference evidence="3 4" key="1">
    <citation type="submission" date="2015-11" db="EMBL/GenBank/DDBJ databases">
        <title>Genomic analysis of 38 Legionella species identifies large and diverse effector repertoires.</title>
        <authorList>
            <person name="Burstein D."/>
            <person name="Amaro F."/>
            <person name="Zusman T."/>
            <person name="Lifshitz Z."/>
            <person name="Cohen O."/>
            <person name="Gilbert J.A."/>
            <person name="Pupko T."/>
            <person name="Shuman H.A."/>
            <person name="Segal G."/>
        </authorList>
    </citation>
    <scope>NUCLEOTIDE SEQUENCE [LARGE SCALE GENOMIC DNA]</scope>
    <source>
        <strain evidence="3 4">Mt.St.Helens-4</strain>
    </source>
</reference>
<dbReference type="Proteomes" id="UP000054621">
    <property type="component" value="Unassembled WGS sequence"/>
</dbReference>
<dbReference type="InterPro" id="IPR019079">
    <property type="entry name" value="Capsule_synth_CapA"/>
</dbReference>
<dbReference type="AlphaFoldDB" id="A0A0W0YJQ9"/>
<dbReference type="SUPFAM" id="SSF56300">
    <property type="entry name" value="Metallo-dependent phosphatases"/>
    <property type="match status" value="1"/>
</dbReference>
<dbReference type="EMBL" id="LNYV01000029">
    <property type="protein sequence ID" value="KTD56846.1"/>
    <property type="molecule type" value="Genomic_DNA"/>
</dbReference>
<dbReference type="eggNOG" id="COG2843">
    <property type="taxonomic scope" value="Bacteria"/>
</dbReference>
<evidence type="ECO:0000259" key="2">
    <source>
        <dbReference type="SMART" id="SM00854"/>
    </source>
</evidence>
<comment type="caution">
    <text evidence="3">The sequence shown here is derived from an EMBL/GenBank/DDBJ whole genome shotgun (WGS) entry which is preliminary data.</text>
</comment>
<dbReference type="PATRIC" id="fig|28087.4.peg.1954"/>
<evidence type="ECO:0000256" key="1">
    <source>
        <dbReference type="ARBA" id="ARBA00005662"/>
    </source>
</evidence>
<dbReference type="STRING" id="28087.Lsai_1823"/>
<dbReference type="RefSeq" id="WP_027271293.1">
    <property type="nucleotide sequence ID" value="NZ_CAAAJE010000016.1"/>
</dbReference>
<dbReference type="InterPro" id="IPR029052">
    <property type="entry name" value="Metallo-depent_PP-like"/>
</dbReference>
<protein>
    <submittedName>
        <fullName evidence="3">Capsule biosynthesis protein</fullName>
    </submittedName>
</protein>
<evidence type="ECO:0000313" key="3">
    <source>
        <dbReference type="EMBL" id="KTD56846.1"/>
    </source>
</evidence>
<dbReference type="PANTHER" id="PTHR33393">
    <property type="entry name" value="POLYGLUTAMINE SYNTHESIS ACCESSORY PROTEIN RV0574C-RELATED"/>
    <property type="match status" value="1"/>
</dbReference>
<dbReference type="SMART" id="SM00854">
    <property type="entry name" value="PGA_cap"/>
    <property type="match status" value="1"/>
</dbReference>
<dbReference type="Gene3D" id="3.60.21.10">
    <property type="match status" value="1"/>
</dbReference>
<proteinExistence type="inferred from homology"/>
<feature type="domain" description="Capsule synthesis protein CapA" evidence="2">
    <location>
        <begin position="69"/>
        <end position="333"/>
    </location>
</feature>
<dbReference type="Pfam" id="PF09587">
    <property type="entry name" value="PGA_cap"/>
    <property type="match status" value="1"/>
</dbReference>
<name>A0A0W0YJQ9_9GAMM</name>
<dbReference type="InterPro" id="IPR052169">
    <property type="entry name" value="CW_Biosynth-Accessory"/>
</dbReference>
<sequence>MTTRWYHSIRYEYQRWPLWRLDLDLAYILKSLDHKHRPSTLIDKTHFLAMHQWLKHHQWPSVSDKQAITLCAMGDMMWIRSGWINALSAGVKQHLAHADLTLTNLETPIDPARKIPKWVYETFHYNAPKDYLTSWNVLPSHIQHVFSICNNHALDQKEEGLQATRNSILEQGTHFHCLGGRNQDEDTLLLTIKGIKIGFMASTFAVNHLKTHHLTPKGVPIHLFGCPHREPDWVKIAERIQKMKNKGAEFIIFSPHWGYEYEYWPDELQRAHALKLIELGVDLILGHSPHVVQPIEMVSINKMDVQCPLQIERQGSKGFGIIAWSLGNFLTIMPTLPCKTGVIFKLDLVKKDQQIFIKKIELIPVYTTKSAKAHWLDRQVVCLPELSDSQNALKARIIRHCQQISPLMNLGDPQ</sequence>
<accession>A0A0W0YJQ9</accession>
<comment type="similarity">
    <text evidence="1">Belongs to the CapA family.</text>
</comment>
<evidence type="ECO:0000313" key="4">
    <source>
        <dbReference type="Proteomes" id="UP000054621"/>
    </source>
</evidence>
<organism evidence="3 4">
    <name type="scientific">Legionella sainthelensi</name>
    <dbReference type="NCBI Taxonomy" id="28087"/>
    <lineage>
        <taxon>Bacteria</taxon>
        <taxon>Pseudomonadati</taxon>
        <taxon>Pseudomonadota</taxon>
        <taxon>Gammaproteobacteria</taxon>
        <taxon>Legionellales</taxon>
        <taxon>Legionellaceae</taxon>
        <taxon>Legionella</taxon>
    </lineage>
</organism>
<dbReference type="OrthoDB" id="9810718at2"/>
<dbReference type="PANTHER" id="PTHR33393:SF12">
    <property type="entry name" value="CAPSULE BIOSYNTHESIS PROTEIN CAPA"/>
    <property type="match status" value="1"/>
</dbReference>